<dbReference type="Pfam" id="PF21729">
    <property type="entry name" value="IRX15_IRX15L_GXM"/>
    <property type="match status" value="1"/>
</dbReference>
<dbReference type="GO" id="GO:0045492">
    <property type="term" value="P:xylan biosynthetic process"/>
    <property type="evidence" value="ECO:0007669"/>
    <property type="project" value="InterPro"/>
</dbReference>
<proteinExistence type="predicted"/>
<keyword evidence="3" id="KW-1133">Transmembrane helix</keyword>
<dbReference type="EMBL" id="CM007647">
    <property type="protein sequence ID" value="ONL96892.1"/>
    <property type="molecule type" value="Genomic_DNA"/>
</dbReference>
<keyword evidence="4" id="KW-0472">Membrane</keyword>
<dbReference type="AlphaFoldDB" id="A0A1D6JZ48"/>
<organism evidence="5">
    <name type="scientific">Zea mays</name>
    <name type="common">Maize</name>
    <dbReference type="NCBI Taxonomy" id="4577"/>
    <lineage>
        <taxon>Eukaryota</taxon>
        <taxon>Viridiplantae</taxon>
        <taxon>Streptophyta</taxon>
        <taxon>Embryophyta</taxon>
        <taxon>Tracheophyta</taxon>
        <taxon>Spermatophyta</taxon>
        <taxon>Magnoliopsida</taxon>
        <taxon>Liliopsida</taxon>
        <taxon>Poales</taxon>
        <taxon>Poaceae</taxon>
        <taxon>PACMAD clade</taxon>
        <taxon>Panicoideae</taxon>
        <taxon>Andropogonodae</taxon>
        <taxon>Andropogoneae</taxon>
        <taxon>Tripsacinae</taxon>
        <taxon>Zea</taxon>
    </lineage>
</organism>
<accession>A0A1D6JZ48</accession>
<dbReference type="InParanoid" id="A0A1D6JZ48"/>
<evidence type="ECO:0000256" key="1">
    <source>
        <dbReference type="ARBA" id="ARBA00004194"/>
    </source>
</evidence>
<evidence type="ECO:0000256" key="3">
    <source>
        <dbReference type="ARBA" id="ARBA00022989"/>
    </source>
</evidence>
<evidence type="ECO:0000313" key="5">
    <source>
        <dbReference type="EMBL" id="ONL96892.1"/>
    </source>
</evidence>
<dbReference type="STRING" id="4577.A0A1D6JZ48"/>
<dbReference type="PANTHER" id="PTHR31444">
    <property type="entry name" value="OS11G0490100 PROTEIN"/>
    <property type="match status" value="1"/>
</dbReference>
<keyword evidence="5" id="KW-0808">Transferase</keyword>
<gene>
    <name evidence="5" type="ORF">ZEAMMB73_Zm00001d028737</name>
</gene>
<dbReference type="SMR" id="A0A1D6JZ48"/>
<dbReference type="GO" id="GO:0008168">
    <property type="term" value="F:methyltransferase activity"/>
    <property type="evidence" value="ECO:0007669"/>
    <property type="project" value="UniProtKB-KW"/>
</dbReference>
<dbReference type="InterPro" id="IPR006514">
    <property type="entry name" value="IRX15/GXM/AGM"/>
</dbReference>
<dbReference type="eggNOG" id="ENOG502QST5">
    <property type="taxonomic scope" value="Eukaryota"/>
</dbReference>
<dbReference type="GO" id="GO:0032259">
    <property type="term" value="P:methylation"/>
    <property type="evidence" value="ECO:0007669"/>
    <property type="project" value="UniProtKB-KW"/>
</dbReference>
<reference evidence="5" key="1">
    <citation type="submission" date="2015-12" db="EMBL/GenBank/DDBJ databases">
        <title>Update maize B73 reference genome by single molecule sequencing technologies.</title>
        <authorList>
            <consortium name="Maize Genome Sequencing Project"/>
            <person name="Ware D."/>
        </authorList>
    </citation>
    <scope>NUCLEOTIDE SEQUENCE [LARGE SCALE GENOMIC DNA]</scope>
    <source>
        <tissue evidence="5">Seedling</tissue>
    </source>
</reference>
<evidence type="ECO:0000256" key="4">
    <source>
        <dbReference type="ARBA" id="ARBA00023136"/>
    </source>
</evidence>
<sequence>MSSLLQQGKAGVALRLLLAAALAGFLLVFATRTLVTSPVSASPSCSSEPLPRPVAEALVHYATSNTTPQQTSEEIGVALRVLQRHAPCNFMVFGLGLDSPMWAALNHGGRTVFLEEDAAWIGSLRGRHPALESHHVAYDTALADADALLGLRAHPACIAQPDRRGERGE</sequence>
<name>A0A1D6JZ48_MAIZE</name>
<dbReference type="GO" id="GO:0000139">
    <property type="term" value="C:Golgi membrane"/>
    <property type="evidence" value="ECO:0007669"/>
    <property type="project" value="UniProtKB-SubCell"/>
</dbReference>
<dbReference type="ExpressionAtlas" id="A0A1D6JZ48">
    <property type="expression patterns" value="baseline and differential"/>
</dbReference>
<protein>
    <submittedName>
        <fullName evidence="5">Glucuronoxylan 4-O-methyltransferase 2</fullName>
    </submittedName>
</protein>
<keyword evidence="5" id="KW-0489">Methyltransferase</keyword>
<dbReference type="PaxDb" id="4577-GRMZM2G024440_P01"/>
<keyword evidence="2" id="KW-0812">Transmembrane</keyword>
<comment type="subcellular location">
    <subcellularLocation>
        <location evidence="1">Golgi apparatus membrane</location>
        <topology evidence="1">Single-pass membrane protein</topology>
    </subcellularLocation>
</comment>
<evidence type="ECO:0000256" key="2">
    <source>
        <dbReference type="ARBA" id="ARBA00022692"/>
    </source>
</evidence>